<dbReference type="OrthoDB" id="10348094at2759"/>
<dbReference type="EMBL" id="JAEPRB010000023">
    <property type="protein sequence ID" value="KAG2225852.1"/>
    <property type="molecule type" value="Genomic_DNA"/>
</dbReference>
<keyword evidence="2" id="KW-1185">Reference proteome</keyword>
<evidence type="ECO:0000313" key="2">
    <source>
        <dbReference type="Proteomes" id="UP000646827"/>
    </source>
</evidence>
<proteinExistence type="predicted"/>
<accession>A0A8H7SCS2</accession>
<evidence type="ECO:0000313" key="1">
    <source>
        <dbReference type="EMBL" id="KAG2225852.1"/>
    </source>
</evidence>
<organism evidence="1 2">
    <name type="scientific">Circinella minor</name>
    <dbReference type="NCBI Taxonomy" id="1195481"/>
    <lineage>
        <taxon>Eukaryota</taxon>
        <taxon>Fungi</taxon>
        <taxon>Fungi incertae sedis</taxon>
        <taxon>Mucoromycota</taxon>
        <taxon>Mucoromycotina</taxon>
        <taxon>Mucoromycetes</taxon>
        <taxon>Mucorales</taxon>
        <taxon>Lichtheimiaceae</taxon>
        <taxon>Circinella</taxon>
    </lineage>
</organism>
<reference evidence="1 2" key="1">
    <citation type="submission" date="2020-12" db="EMBL/GenBank/DDBJ databases">
        <title>Metabolic potential, ecology and presence of endohyphal bacteria is reflected in genomic diversity of Mucoromycotina.</title>
        <authorList>
            <person name="Muszewska A."/>
            <person name="Okrasinska A."/>
            <person name="Steczkiewicz K."/>
            <person name="Drgas O."/>
            <person name="Orlowska M."/>
            <person name="Perlinska-Lenart U."/>
            <person name="Aleksandrzak-Piekarczyk T."/>
            <person name="Szatraj K."/>
            <person name="Zielenkiewicz U."/>
            <person name="Pilsyk S."/>
            <person name="Malc E."/>
            <person name="Mieczkowski P."/>
            <person name="Kruszewska J.S."/>
            <person name="Biernat P."/>
            <person name="Pawlowska J."/>
        </authorList>
    </citation>
    <scope>NUCLEOTIDE SEQUENCE [LARGE SCALE GENOMIC DNA]</scope>
    <source>
        <strain evidence="1 2">CBS 142.35</strain>
    </source>
</reference>
<comment type="caution">
    <text evidence="1">The sequence shown here is derived from an EMBL/GenBank/DDBJ whole genome shotgun (WGS) entry which is preliminary data.</text>
</comment>
<sequence length="80" mass="9345">MIFCFFFRIEICALPYRVTYYGELRIQGALRVFLYASTVDRIKELWSKLKADVKCKFLTKKDSLTLRITGSTKYVTASDC</sequence>
<gene>
    <name evidence="1" type="ORF">INT45_007096</name>
</gene>
<name>A0A8H7SCS2_9FUNG</name>
<protein>
    <submittedName>
        <fullName evidence="1">Uncharacterized protein</fullName>
    </submittedName>
</protein>
<dbReference type="Proteomes" id="UP000646827">
    <property type="component" value="Unassembled WGS sequence"/>
</dbReference>
<dbReference type="AlphaFoldDB" id="A0A8H7SCS2"/>